<dbReference type="OrthoDB" id="10586370at2759"/>
<feature type="non-terminal residue" evidence="2">
    <location>
        <position position="98"/>
    </location>
</feature>
<sequence>EQSSASLSPAHSSSFSAIFVVLIFCGLGAGGVGYFLWRRQKIPFDFHYFKNENEAEPVPASLVSIDNPLYSENTNENEAEPVPASLVSIDNPLYSENT</sequence>
<accession>A0A9Q0ED63</accession>
<keyword evidence="1" id="KW-0472">Membrane</keyword>
<evidence type="ECO:0000256" key="1">
    <source>
        <dbReference type="SAM" id="Phobius"/>
    </source>
</evidence>
<comment type="caution">
    <text evidence="2">The sequence shown here is derived from an EMBL/GenBank/DDBJ whole genome shotgun (WGS) entry which is preliminary data.</text>
</comment>
<keyword evidence="3" id="KW-1185">Reference proteome</keyword>
<keyword evidence="1" id="KW-1133">Transmembrane helix</keyword>
<feature type="transmembrane region" description="Helical" evidence="1">
    <location>
        <begin position="15"/>
        <end position="37"/>
    </location>
</feature>
<evidence type="ECO:0000313" key="2">
    <source>
        <dbReference type="EMBL" id="KAJ3603393.1"/>
    </source>
</evidence>
<dbReference type="AlphaFoldDB" id="A0A9Q0ED63"/>
<keyword evidence="1" id="KW-0812">Transmembrane</keyword>
<gene>
    <name evidence="2" type="ORF">NHX12_031135</name>
</gene>
<reference evidence="2" key="1">
    <citation type="submission" date="2022-07" db="EMBL/GenBank/DDBJ databases">
        <title>Chromosome-level genome of Muraenolepis orangiensis.</title>
        <authorList>
            <person name="Kim J."/>
        </authorList>
    </citation>
    <scope>NUCLEOTIDE SEQUENCE</scope>
    <source>
        <strain evidence="2">KU_S4_2022</strain>
        <tissue evidence="2">Muscle</tissue>
    </source>
</reference>
<dbReference type="EMBL" id="JANIIK010000046">
    <property type="protein sequence ID" value="KAJ3603393.1"/>
    <property type="molecule type" value="Genomic_DNA"/>
</dbReference>
<dbReference type="Proteomes" id="UP001148018">
    <property type="component" value="Unassembled WGS sequence"/>
</dbReference>
<name>A0A9Q0ED63_9TELE</name>
<feature type="non-terminal residue" evidence="2">
    <location>
        <position position="1"/>
    </location>
</feature>
<protein>
    <submittedName>
        <fullName evidence="2">Uncharacterized protein</fullName>
    </submittedName>
</protein>
<evidence type="ECO:0000313" key="3">
    <source>
        <dbReference type="Proteomes" id="UP001148018"/>
    </source>
</evidence>
<proteinExistence type="predicted"/>
<organism evidence="2 3">
    <name type="scientific">Muraenolepis orangiensis</name>
    <name type="common">Patagonian moray cod</name>
    <dbReference type="NCBI Taxonomy" id="630683"/>
    <lineage>
        <taxon>Eukaryota</taxon>
        <taxon>Metazoa</taxon>
        <taxon>Chordata</taxon>
        <taxon>Craniata</taxon>
        <taxon>Vertebrata</taxon>
        <taxon>Euteleostomi</taxon>
        <taxon>Actinopterygii</taxon>
        <taxon>Neopterygii</taxon>
        <taxon>Teleostei</taxon>
        <taxon>Neoteleostei</taxon>
        <taxon>Acanthomorphata</taxon>
        <taxon>Zeiogadaria</taxon>
        <taxon>Gadariae</taxon>
        <taxon>Gadiformes</taxon>
        <taxon>Muraenolepidoidei</taxon>
        <taxon>Muraenolepididae</taxon>
        <taxon>Muraenolepis</taxon>
    </lineage>
</organism>